<feature type="repeat" description="NHL" evidence="2">
    <location>
        <begin position="1"/>
        <end position="41"/>
    </location>
</feature>
<dbReference type="Gene3D" id="2.120.10.30">
    <property type="entry name" value="TolB, C-terminal domain"/>
    <property type="match status" value="4"/>
</dbReference>
<dbReference type="SUPFAM" id="SSF101898">
    <property type="entry name" value="NHL repeat"/>
    <property type="match status" value="2"/>
</dbReference>
<dbReference type="PROSITE" id="PS51125">
    <property type="entry name" value="NHL"/>
    <property type="match status" value="8"/>
</dbReference>
<organism evidence="4 5">
    <name type="scientific">Candidatus Nitrospira neomarina</name>
    <dbReference type="NCBI Taxonomy" id="3020899"/>
    <lineage>
        <taxon>Bacteria</taxon>
        <taxon>Pseudomonadati</taxon>
        <taxon>Nitrospirota</taxon>
        <taxon>Nitrospiria</taxon>
        <taxon>Nitrospirales</taxon>
        <taxon>Nitrospiraceae</taxon>
        <taxon>Nitrospira</taxon>
    </lineage>
</organism>
<protein>
    <submittedName>
        <fullName evidence="4">6-bladed beta-propeller</fullName>
    </submittedName>
</protein>
<dbReference type="InterPro" id="IPR011042">
    <property type="entry name" value="6-blade_b-propeller_TolB-like"/>
</dbReference>
<dbReference type="Proteomes" id="UP001302494">
    <property type="component" value="Chromosome"/>
</dbReference>
<feature type="repeat" description="NHL" evidence="2">
    <location>
        <begin position="327"/>
        <end position="369"/>
    </location>
</feature>
<dbReference type="Pfam" id="PF17170">
    <property type="entry name" value="DUF5128"/>
    <property type="match status" value="1"/>
</dbReference>
<evidence type="ECO:0000256" key="3">
    <source>
        <dbReference type="SAM" id="MobiDB-lite"/>
    </source>
</evidence>
<feature type="repeat" description="NHL" evidence="2">
    <location>
        <begin position="438"/>
        <end position="470"/>
    </location>
</feature>
<evidence type="ECO:0000256" key="1">
    <source>
        <dbReference type="ARBA" id="ARBA00022737"/>
    </source>
</evidence>
<dbReference type="InterPro" id="IPR050952">
    <property type="entry name" value="TRIM-NHL_E3_ligases"/>
</dbReference>
<keyword evidence="5" id="KW-1185">Reference proteome</keyword>
<sequence length="686" mass="75709">MEYVQEFRAGLQEPVDVALAVNGDVYVLDKEASKIFVFDASGKPKFDFGRPGSDPGQLDEPESLAISPKGQVFVADTENDRIQAFDASGKFLFHFGSSGNQPGQLNNPSGLAIDQFGMVFVADRKNQRIQKFSYRGIFLQAFPLDTAPIDIAIDPEGNVFALVPGKPEIVKIYPHTQKREWVFQSVQKPDFLSSGRGMAVDIKGDVYISERSDHSIKKVDTKGSLLVTFGSGGEGRGQFDDPSGLAADEQGNIYIADSDNHRVQVFHVAGSQKHTMMVQTLSPPIIEFESLLKAEEAITDLFYVPTKGLHVLSQERDHILRIGSPNQVYGREGTKPGEFDAPMALTASADGILAVADTGNDRVQLLDPEGASLNHFGKSGEKTGQFDEPAGIAISKKNLIYVADTENHRIQIFNSEGIFLTSFGQESDKITPQTPEHGKFNNPTSLAINSQHQVYVLDANNHRVQLFEEEGQFIKVIGSKGRNPGQFLEPVDITVDEQDHLYVADRGNHRIQVFDSQGHLIFMFGTSAAKQIFGFSFWAHPESQPGNFPTLSSIAAFQEKVYVADFHSEHIQVFRFYPTGLVKEERFFLTKSAFPPHEGSKDATESQRLAQESALQQALEELTVKTGLTKIQLKNALRIERIESLSTGAIQVTVSVPKQFVSGDPSNKPSDPEKEEPTKSEEFILQ</sequence>
<name>A0AA96GUM9_9BACT</name>
<gene>
    <name evidence="4" type="ORF">PQG83_09180</name>
</gene>
<feature type="repeat" description="NHL" evidence="2">
    <location>
        <begin position="376"/>
        <end position="416"/>
    </location>
</feature>
<dbReference type="EMBL" id="CP116968">
    <property type="protein sequence ID" value="WNM63911.1"/>
    <property type="molecule type" value="Genomic_DNA"/>
</dbReference>
<feature type="compositionally biased region" description="Basic and acidic residues" evidence="3">
    <location>
        <begin position="670"/>
        <end position="686"/>
    </location>
</feature>
<dbReference type="RefSeq" id="WP_312748705.1">
    <property type="nucleotide sequence ID" value="NZ_CP116968.1"/>
</dbReference>
<proteinExistence type="predicted"/>
<accession>A0AA96GUM9</accession>
<evidence type="ECO:0000313" key="4">
    <source>
        <dbReference type="EMBL" id="WNM63911.1"/>
    </source>
</evidence>
<keyword evidence="1" id="KW-0677">Repeat</keyword>
<feature type="repeat" description="NHL" evidence="2">
    <location>
        <begin position="474"/>
        <end position="517"/>
    </location>
</feature>
<evidence type="ECO:0000313" key="5">
    <source>
        <dbReference type="Proteomes" id="UP001302494"/>
    </source>
</evidence>
<dbReference type="InterPro" id="IPR001258">
    <property type="entry name" value="NHL_repeat"/>
</dbReference>
<dbReference type="PANTHER" id="PTHR24104">
    <property type="entry name" value="E3 UBIQUITIN-PROTEIN LIGASE NHLRC1-RELATED"/>
    <property type="match status" value="1"/>
</dbReference>
<evidence type="ECO:0000256" key="2">
    <source>
        <dbReference type="PROSITE-ProRule" id="PRU00504"/>
    </source>
</evidence>
<feature type="repeat" description="NHL" evidence="2">
    <location>
        <begin position="229"/>
        <end position="269"/>
    </location>
</feature>
<feature type="repeat" description="NHL" evidence="2">
    <location>
        <begin position="45"/>
        <end position="88"/>
    </location>
</feature>
<reference evidence="4 5" key="1">
    <citation type="submission" date="2023-01" db="EMBL/GenBank/DDBJ databases">
        <title>Cultivation and genomic characterization of new, ubiquitous marine nitrite-oxidizing bacteria from the Nitrospirales.</title>
        <authorList>
            <person name="Mueller A.J."/>
            <person name="Daebeler A."/>
            <person name="Herbold C.W."/>
            <person name="Kirkegaard R.H."/>
            <person name="Daims H."/>
        </authorList>
    </citation>
    <scope>NUCLEOTIDE SEQUENCE [LARGE SCALE GENOMIC DNA]</scope>
    <source>
        <strain evidence="4 5">DK</strain>
    </source>
</reference>
<dbReference type="CDD" id="cd05819">
    <property type="entry name" value="NHL"/>
    <property type="match status" value="1"/>
</dbReference>
<dbReference type="PANTHER" id="PTHR24104:SF25">
    <property type="entry name" value="PROTEIN LIN-41"/>
    <property type="match status" value="1"/>
</dbReference>
<dbReference type="Pfam" id="PF01436">
    <property type="entry name" value="NHL"/>
    <property type="match status" value="5"/>
</dbReference>
<dbReference type="KEGG" id="nneo:PQG83_09180"/>
<dbReference type="AlphaFoldDB" id="A0AA96GUM9"/>
<dbReference type="GO" id="GO:0008270">
    <property type="term" value="F:zinc ion binding"/>
    <property type="evidence" value="ECO:0007669"/>
    <property type="project" value="UniProtKB-KW"/>
</dbReference>
<feature type="region of interest" description="Disordered" evidence="3">
    <location>
        <begin position="659"/>
        <end position="686"/>
    </location>
</feature>
<feature type="repeat" description="NHL" evidence="2">
    <location>
        <begin position="92"/>
        <end position="135"/>
    </location>
</feature>